<dbReference type="InterPro" id="IPR051673">
    <property type="entry name" value="SSDNA_exonuclease_RecJ"/>
</dbReference>
<name>A0AB35IMJ5_9FIRM</name>
<evidence type="ECO:0000259" key="3">
    <source>
        <dbReference type="Pfam" id="PF02272"/>
    </source>
</evidence>
<dbReference type="InterPro" id="IPR003156">
    <property type="entry name" value="DHHA1_dom"/>
</dbReference>
<dbReference type="AlphaFoldDB" id="A0AB35IMJ5"/>
<protein>
    <submittedName>
        <fullName evidence="4">DHH family phosphoesterase</fullName>
    </submittedName>
</protein>
<evidence type="ECO:0000313" key="4">
    <source>
        <dbReference type="EMBL" id="MDB7085811.1"/>
    </source>
</evidence>
<comment type="caution">
    <text evidence="4">The sequence shown here is derived from an EMBL/GenBank/DDBJ whole genome shotgun (WGS) entry which is preliminary data.</text>
</comment>
<evidence type="ECO:0000256" key="1">
    <source>
        <dbReference type="SAM" id="Coils"/>
    </source>
</evidence>
<accession>A0AB35IMJ5</accession>
<dbReference type="Proteomes" id="UP001211987">
    <property type="component" value="Unassembled WGS sequence"/>
</dbReference>
<reference evidence="4" key="1">
    <citation type="submission" date="2023-01" db="EMBL/GenBank/DDBJ databases">
        <title>Human gut microbiome strain richness.</title>
        <authorList>
            <person name="Chen-Liaw A."/>
        </authorList>
    </citation>
    <scope>NUCLEOTIDE SEQUENCE</scope>
    <source>
        <strain evidence="4">1001217st2_G6_1001217B_191108</strain>
    </source>
</reference>
<keyword evidence="1" id="KW-0175">Coiled coil</keyword>
<sequence>MKLNIKSNSNIHFTKNNFLNSYLNNFIDNENTYELIKYPCFEHDPRLLNDAQSAAEYILKTDKKIFICGDYDCDGIMATSILFNTIKQFNSNVNFMIPDRIIDGYGLNIRMIDVIKTQVPPNEVLILTCDNGIACFEAIDYAKSLGMTVIVTDHHTVGEKLPNADFIVHPALGNYPFKEISGATVAYKLCQLIIEMGGLNIPNLEISNKQFAAITVVSDVMPICSYYYDTMKVNENRRLLQEGITSMRNNPDWHIKMLSEMCNFNMETLDETTIGFNIAPVLNASGRIAKADYAVDFFTKEQKDRDAAIVDCSYLVYLNEERKKMKIAELNKAESVVCGKSIKLAFYPELHKGLIGIVAGQFTDKYKVPSGIFTQVKKDGTVLWTGSMRSNTVHLYNALTEISKKCPIVAFGGHAGAAGITIADENIDLFKQIAEKYFYTNACEPANYAIEVKDYRSVLDAGECIKELKPFGNGLPKPQVKFNFFCTSVDVFYKSGHVKLSNYKQEELWLFGKRDEIKKHPVLNTLPLKSDNMQKLQETMNKQEAEKNKWERYSQYKKYYNFIIEAEIDYSCFNNQLGTQISVKKFK</sequence>
<dbReference type="Gene3D" id="3.90.1640.30">
    <property type="match status" value="1"/>
</dbReference>
<dbReference type="InterPro" id="IPR038763">
    <property type="entry name" value="DHH_sf"/>
</dbReference>
<dbReference type="RefSeq" id="WP_009009768.1">
    <property type="nucleotide sequence ID" value="NZ_JADPBJ010000012.1"/>
</dbReference>
<proteinExistence type="predicted"/>
<dbReference type="PANTHER" id="PTHR30255:SF2">
    <property type="entry name" value="SINGLE-STRANDED-DNA-SPECIFIC EXONUCLEASE RECJ"/>
    <property type="match status" value="1"/>
</dbReference>
<evidence type="ECO:0000259" key="2">
    <source>
        <dbReference type="Pfam" id="PF01368"/>
    </source>
</evidence>
<feature type="domain" description="DDH" evidence="2">
    <location>
        <begin position="64"/>
        <end position="196"/>
    </location>
</feature>
<dbReference type="Gene3D" id="3.10.310.30">
    <property type="match status" value="1"/>
</dbReference>
<feature type="coiled-coil region" evidence="1">
    <location>
        <begin position="526"/>
        <end position="553"/>
    </location>
</feature>
<dbReference type="GO" id="GO:0003676">
    <property type="term" value="F:nucleic acid binding"/>
    <property type="evidence" value="ECO:0007669"/>
    <property type="project" value="InterPro"/>
</dbReference>
<dbReference type="InterPro" id="IPR001667">
    <property type="entry name" value="DDH_dom"/>
</dbReference>
<dbReference type="Pfam" id="PF01368">
    <property type="entry name" value="DHH"/>
    <property type="match status" value="1"/>
</dbReference>
<feature type="domain" description="DHHA1" evidence="3">
    <location>
        <begin position="348"/>
        <end position="438"/>
    </location>
</feature>
<dbReference type="PANTHER" id="PTHR30255">
    <property type="entry name" value="SINGLE-STRANDED-DNA-SPECIFIC EXONUCLEASE RECJ"/>
    <property type="match status" value="1"/>
</dbReference>
<dbReference type="Pfam" id="PF02272">
    <property type="entry name" value="DHHA1"/>
    <property type="match status" value="1"/>
</dbReference>
<gene>
    <name evidence="4" type="ORF">PM738_18685</name>
</gene>
<organism evidence="4 5">
    <name type="scientific">Thomasclavelia ramosa</name>
    <dbReference type="NCBI Taxonomy" id="1547"/>
    <lineage>
        <taxon>Bacteria</taxon>
        <taxon>Bacillati</taxon>
        <taxon>Bacillota</taxon>
        <taxon>Erysipelotrichia</taxon>
        <taxon>Erysipelotrichales</taxon>
        <taxon>Coprobacillaceae</taxon>
        <taxon>Thomasclavelia</taxon>
    </lineage>
</organism>
<dbReference type="GO" id="GO:0004527">
    <property type="term" value="F:exonuclease activity"/>
    <property type="evidence" value="ECO:0007669"/>
    <property type="project" value="UniProtKB-KW"/>
</dbReference>
<dbReference type="SUPFAM" id="SSF64182">
    <property type="entry name" value="DHH phosphoesterases"/>
    <property type="match status" value="1"/>
</dbReference>
<evidence type="ECO:0000313" key="5">
    <source>
        <dbReference type="Proteomes" id="UP001211987"/>
    </source>
</evidence>
<dbReference type="EMBL" id="JAQLKE010000055">
    <property type="protein sequence ID" value="MDB7085811.1"/>
    <property type="molecule type" value="Genomic_DNA"/>
</dbReference>